<dbReference type="GO" id="GO:0003700">
    <property type="term" value="F:DNA-binding transcription factor activity"/>
    <property type="evidence" value="ECO:0007669"/>
    <property type="project" value="TreeGrafter"/>
</dbReference>
<proteinExistence type="predicted"/>
<evidence type="ECO:0000313" key="7">
    <source>
        <dbReference type="EMBL" id="ADW70526.1"/>
    </source>
</evidence>
<dbReference type="HOGENOM" id="CLU_650150_0_0_0"/>
<dbReference type="RefSeq" id="WP_013581837.1">
    <property type="nucleotide sequence ID" value="NC_015064.1"/>
</dbReference>
<dbReference type="PANTHER" id="PTHR30055:SF175">
    <property type="entry name" value="HTH-TYPE TRANSCRIPTIONAL REPRESSOR KSTR2"/>
    <property type="match status" value="1"/>
</dbReference>
<dbReference type="SUPFAM" id="SSF48498">
    <property type="entry name" value="Tetracyclin repressor-like, C-terminal domain"/>
    <property type="match status" value="2"/>
</dbReference>
<name>E8X418_GRATM</name>
<keyword evidence="2" id="KW-0805">Transcription regulation</keyword>
<dbReference type="Proteomes" id="UP000000343">
    <property type="component" value="Chromosome"/>
</dbReference>
<dbReference type="InterPro" id="IPR009057">
    <property type="entry name" value="Homeodomain-like_sf"/>
</dbReference>
<keyword evidence="1" id="KW-0678">Repressor</keyword>
<evidence type="ECO:0000259" key="6">
    <source>
        <dbReference type="PROSITE" id="PS50977"/>
    </source>
</evidence>
<evidence type="ECO:0000256" key="4">
    <source>
        <dbReference type="ARBA" id="ARBA00023163"/>
    </source>
</evidence>
<keyword evidence="3 5" id="KW-0238">DNA-binding</keyword>
<dbReference type="InterPro" id="IPR041490">
    <property type="entry name" value="KstR2_TetR_C"/>
</dbReference>
<evidence type="ECO:0000313" key="8">
    <source>
        <dbReference type="Proteomes" id="UP000000343"/>
    </source>
</evidence>
<dbReference type="eggNOG" id="COG1309">
    <property type="taxonomic scope" value="Bacteria"/>
</dbReference>
<dbReference type="Pfam" id="PF00440">
    <property type="entry name" value="TetR_N"/>
    <property type="match status" value="2"/>
</dbReference>
<sequence>MRDSGVQPLQPLNQDESLGTEAVAERLRGVALDLFWKKGYKPTTTRDVAAALGIQQPSLYHHFSKKEELLHGICYPTFLHLIETAEAALALAATPLERLRTLARVHLTTTLEFQREFSVSVMECRSLSAEYRAEVDGLWGRYSATIFEVLDGAKGAGVVRGDVANRYLYTALMDMLNWSVLWYRPGAAYTVDELDGIFFSIYLNGAMTASTRAAWKGDSTVREVVAGVAKGPELRLGHARLLDAACALFARSGYFATSMREIAEAAGIQKATVYHYASSKEDLIYQISRAAVEHLHAGVEGALAGRTDPIERVHVLITAHVVCLLEHQSWHASANDELHALTGERKREIVERRDGYEGLLRGVFGEAQEAGLLRGDVPVKLMGLVLLGMVNCIYPWYSAETDLTPVELGALLSDLFLTGCSA</sequence>
<dbReference type="PANTHER" id="PTHR30055">
    <property type="entry name" value="HTH-TYPE TRANSCRIPTIONAL REGULATOR RUTR"/>
    <property type="match status" value="1"/>
</dbReference>
<dbReference type="Pfam" id="PF17932">
    <property type="entry name" value="TetR_C_24"/>
    <property type="match status" value="2"/>
</dbReference>
<dbReference type="InterPro" id="IPR036271">
    <property type="entry name" value="Tet_transcr_reg_TetR-rel_C_sf"/>
</dbReference>
<feature type="domain" description="HTH tetR-type" evidence="6">
    <location>
        <begin position="21"/>
        <end position="81"/>
    </location>
</feature>
<dbReference type="InterPro" id="IPR023772">
    <property type="entry name" value="DNA-bd_HTH_TetR-type_CS"/>
</dbReference>
<evidence type="ECO:0000256" key="1">
    <source>
        <dbReference type="ARBA" id="ARBA00022491"/>
    </source>
</evidence>
<dbReference type="InterPro" id="IPR050109">
    <property type="entry name" value="HTH-type_TetR-like_transc_reg"/>
</dbReference>
<dbReference type="PaxDb" id="1198114-AciX9_3521"/>
<dbReference type="PROSITE" id="PS50977">
    <property type="entry name" value="HTH_TETR_2"/>
    <property type="match status" value="2"/>
</dbReference>
<keyword evidence="4" id="KW-0804">Transcription</keyword>
<dbReference type="STRING" id="1198114.AciX9_3521"/>
<evidence type="ECO:0000256" key="3">
    <source>
        <dbReference type="ARBA" id="ARBA00023125"/>
    </source>
</evidence>
<dbReference type="SUPFAM" id="SSF46689">
    <property type="entry name" value="Homeodomain-like"/>
    <property type="match status" value="2"/>
</dbReference>
<dbReference type="PROSITE" id="PS01081">
    <property type="entry name" value="HTH_TETR_1"/>
    <property type="match status" value="1"/>
</dbReference>
<keyword evidence="8" id="KW-1185">Reference proteome</keyword>
<feature type="DNA-binding region" description="H-T-H motif" evidence="5">
    <location>
        <begin position="258"/>
        <end position="277"/>
    </location>
</feature>
<dbReference type="Gene3D" id="1.10.357.10">
    <property type="entry name" value="Tetracycline Repressor, domain 2"/>
    <property type="match status" value="2"/>
</dbReference>
<feature type="domain" description="HTH tetR-type" evidence="6">
    <location>
        <begin position="235"/>
        <end position="295"/>
    </location>
</feature>
<accession>E8X418</accession>
<dbReference type="KEGG" id="acm:AciX9_3521"/>
<evidence type="ECO:0000256" key="5">
    <source>
        <dbReference type="PROSITE-ProRule" id="PRU00335"/>
    </source>
</evidence>
<dbReference type="InterPro" id="IPR001647">
    <property type="entry name" value="HTH_TetR"/>
</dbReference>
<dbReference type="OrthoDB" id="118249at2"/>
<dbReference type="Gene3D" id="1.10.10.60">
    <property type="entry name" value="Homeodomain-like"/>
    <property type="match status" value="1"/>
</dbReference>
<feature type="DNA-binding region" description="H-T-H motif" evidence="5">
    <location>
        <begin position="44"/>
        <end position="63"/>
    </location>
</feature>
<evidence type="ECO:0000256" key="2">
    <source>
        <dbReference type="ARBA" id="ARBA00023015"/>
    </source>
</evidence>
<protein>
    <submittedName>
        <fullName evidence="7">Regulatory protein TetR</fullName>
    </submittedName>
</protein>
<reference evidence="8" key="1">
    <citation type="submission" date="2011-01" db="EMBL/GenBank/DDBJ databases">
        <title>Complete sequence of chromosome of Acidobacterium sp. MP5ACTX9.</title>
        <authorList>
            <consortium name="US DOE Joint Genome Institute"/>
            <person name="Lucas S."/>
            <person name="Copeland A."/>
            <person name="Lapidus A."/>
            <person name="Cheng J.-F."/>
            <person name="Goodwin L."/>
            <person name="Pitluck S."/>
            <person name="Teshima H."/>
            <person name="Detter J.C."/>
            <person name="Han C."/>
            <person name="Tapia R."/>
            <person name="Land M."/>
            <person name="Hauser L."/>
            <person name="Kyrpides N."/>
            <person name="Ivanova N."/>
            <person name="Ovchinnikova G."/>
            <person name="Pagani I."/>
            <person name="Rawat S.R."/>
            <person name="Mannisto M."/>
            <person name="Haggblom M.M."/>
            <person name="Woyke T."/>
        </authorList>
    </citation>
    <scope>NUCLEOTIDE SEQUENCE [LARGE SCALE GENOMIC DNA]</scope>
    <source>
        <strain evidence="8">MP5ACTX9</strain>
    </source>
</reference>
<dbReference type="PRINTS" id="PR00455">
    <property type="entry name" value="HTHTETR"/>
</dbReference>
<dbReference type="EMBL" id="CP002480">
    <property type="protein sequence ID" value="ADW70526.1"/>
    <property type="molecule type" value="Genomic_DNA"/>
</dbReference>
<dbReference type="GO" id="GO:0000976">
    <property type="term" value="F:transcription cis-regulatory region binding"/>
    <property type="evidence" value="ECO:0007669"/>
    <property type="project" value="TreeGrafter"/>
</dbReference>
<gene>
    <name evidence="7" type="ordered locus">AciX9_3521</name>
</gene>
<dbReference type="AlphaFoldDB" id="E8X418"/>
<organism evidence="8">
    <name type="scientific">Granulicella tundricola (strain ATCC BAA-1859 / DSM 23138 / MP5ACTX9)</name>
    <dbReference type="NCBI Taxonomy" id="1198114"/>
    <lineage>
        <taxon>Bacteria</taxon>
        <taxon>Pseudomonadati</taxon>
        <taxon>Acidobacteriota</taxon>
        <taxon>Terriglobia</taxon>
        <taxon>Terriglobales</taxon>
        <taxon>Acidobacteriaceae</taxon>
        <taxon>Granulicella</taxon>
    </lineage>
</organism>